<evidence type="ECO:0000256" key="2">
    <source>
        <dbReference type="ARBA" id="ARBA00006131"/>
    </source>
</evidence>
<evidence type="ECO:0000256" key="4">
    <source>
        <dbReference type="ARBA" id="ARBA00022561"/>
    </source>
</evidence>
<dbReference type="EMBL" id="MW055883">
    <property type="protein sequence ID" value="QWK51327.1"/>
    <property type="molecule type" value="Genomic_DNA"/>
</dbReference>
<dbReference type="InterPro" id="IPR004219">
    <property type="entry name" value="TTvirus_Unk"/>
</dbReference>
<reference evidence="8" key="1">
    <citation type="submission" date="2020-09" db="EMBL/GenBank/DDBJ databases">
        <authorList>
            <person name="He W."/>
            <person name="Wen Y."/>
            <person name="Mo Y."/>
        </authorList>
    </citation>
    <scope>NUCLEOTIDE SEQUENCE</scope>
    <source>
        <strain evidence="8">XM113</strain>
    </source>
</reference>
<evidence type="ECO:0000256" key="3">
    <source>
        <dbReference type="ARBA" id="ARBA00022431"/>
    </source>
</evidence>
<accession>A0A8F0FPX6</accession>
<protein>
    <recommendedName>
        <fullName evidence="6">Capsid protein</fullName>
    </recommendedName>
</protein>
<evidence type="ECO:0000256" key="1">
    <source>
        <dbReference type="ARBA" id="ARBA00004328"/>
    </source>
</evidence>
<feature type="region of interest" description="Disordered" evidence="7">
    <location>
        <begin position="501"/>
        <end position="543"/>
    </location>
</feature>
<evidence type="ECO:0000313" key="8">
    <source>
        <dbReference type="EMBL" id="QWK51327.1"/>
    </source>
</evidence>
<dbReference type="Pfam" id="PF02956">
    <property type="entry name" value="TT_ORF1"/>
    <property type="match status" value="1"/>
</dbReference>
<keyword evidence="4 6" id="KW-0167">Capsid protein</keyword>
<organism evidence="8">
    <name type="scientific">Rodent Torque teno virus 3</name>
    <dbReference type="NCBI Taxonomy" id="2054610"/>
    <lineage>
        <taxon>Viruses</taxon>
        <taxon>Monodnaviria</taxon>
        <taxon>Shotokuvirae</taxon>
        <taxon>Commensaviricota</taxon>
        <taxon>Cardeaviricetes</taxon>
        <taxon>Sanitavirales</taxon>
        <taxon>Anelloviridae</taxon>
        <taxon>Wawtorquevirus</taxon>
        <taxon>Wawtorquevirus crice2</taxon>
    </lineage>
</organism>
<proteinExistence type="inferred from homology"/>
<sequence length="577" mass="67744">MAYFYRRRYYRPRRTYYRRRYYRPRRTYYRRRRTRWPVRRRRRLTKRARKLVQWTPRNRTKCLILGFMPLINTARAMDAVADTLMPKGPALITWPGGGVDSGHLTLLDLFWEERFYRARWTKSNQGYNLARYFGVEIKLYRYYEYSYIFWYSVDDEIDDPEPMHVAHPSQMLLYKNKVIVKRTQEKDRKTIRLRIKPPSKLFDSWRSFKDLATQPLIKWRCTIVEFDMPWTGFLNGQVGYTFNVFAWTRNDSGIEKNILYFPWQDDGTNTKVCLNHILKYNAQLNGPVQPNEVTNFWPTAMEYSTMNMPLWLLGFGYNQEWYDMSWSKRRPRPPGATEQNKTGYWAYVQFNGNPAFKDASNGEIPRWDSEKATCFIKWTTLGNIASMAGPFTAKKAPRTGISVTMGYKFYFQWGGTPGCRQPPVAPEGGGRPSAYTKWGSLRSDIVDPTQADEEVLTEGDFDSDGDIITDQALARLTKPSIPITGKQYKRKRMWGYHPKEKEYKKRKLSPEPDSSDIGEASAETADSETEEAETSSKRMGHRNRVRRLLRILQQLGIRRPLMVDRSGKKGSLGSLSI</sequence>
<dbReference type="GO" id="GO:0039615">
    <property type="term" value="C:T=1 icosahedral viral capsid"/>
    <property type="evidence" value="ECO:0007669"/>
    <property type="project" value="UniProtKB-UniRule"/>
</dbReference>
<name>A0A8F0FPX6_9VIRU</name>
<keyword evidence="3 6" id="KW-1140">T=1 icosahedral capsid protein</keyword>
<comment type="subcellular location">
    <subcellularLocation>
        <location evidence="1 6">Virion</location>
    </subcellularLocation>
</comment>
<evidence type="ECO:0000256" key="6">
    <source>
        <dbReference type="RuleBase" id="RU361230"/>
    </source>
</evidence>
<keyword evidence="5 6" id="KW-0946">Virion</keyword>
<evidence type="ECO:0000256" key="7">
    <source>
        <dbReference type="SAM" id="MobiDB-lite"/>
    </source>
</evidence>
<comment type="function">
    <text evidence="6">Self-assembles to form an icosahedral capsid.</text>
</comment>
<comment type="similarity">
    <text evidence="2 6">Belongs to the anelloviridae capsid protein family.</text>
</comment>
<evidence type="ECO:0000256" key="5">
    <source>
        <dbReference type="ARBA" id="ARBA00022844"/>
    </source>
</evidence>